<dbReference type="EMBL" id="JOJR01000593">
    <property type="protein sequence ID" value="RCN36075.1"/>
    <property type="molecule type" value="Genomic_DNA"/>
</dbReference>
<reference evidence="2 3" key="1">
    <citation type="submission" date="2014-10" db="EMBL/GenBank/DDBJ databases">
        <title>Draft genome of the hookworm Ancylostoma caninum.</title>
        <authorList>
            <person name="Mitreva M."/>
        </authorList>
    </citation>
    <scope>NUCLEOTIDE SEQUENCE [LARGE SCALE GENOMIC DNA]</scope>
    <source>
        <strain evidence="2 3">Baltimore</strain>
    </source>
</reference>
<feature type="chain" id="PRO_5016620139" description="Phlebovirus glycoprotein G2 fusion domain-containing protein" evidence="1">
    <location>
        <begin position="17"/>
        <end position="173"/>
    </location>
</feature>
<keyword evidence="1" id="KW-0732">Signal</keyword>
<evidence type="ECO:0000313" key="3">
    <source>
        <dbReference type="Proteomes" id="UP000252519"/>
    </source>
</evidence>
<dbReference type="OrthoDB" id="5895096at2759"/>
<proteinExistence type="predicted"/>
<keyword evidence="3" id="KW-1185">Reference proteome</keyword>
<sequence>MILLFVLLHLIDHSLPLSSHHRLFHSSIYAETIGNHMQYLMYTEDNEEAAASARRQLMFFLDPCQEPTGNTSFYGSMNEIKEDSIPCNDDEILTKAGDGYVERHCRSEEELSHNRSLHLRRISYTEEHCSCTVRCADGMEFFRFAGCRCPHDEFVLPGLFVTYCENPFRIIIL</sequence>
<dbReference type="AlphaFoldDB" id="A0A368FZA5"/>
<evidence type="ECO:0008006" key="4">
    <source>
        <dbReference type="Google" id="ProtNLM"/>
    </source>
</evidence>
<comment type="caution">
    <text evidence="2">The sequence shown here is derived from an EMBL/GenBank/DDBJ whole genome shotgun (WGS) entry which is preliminary data.</text>
</comment>
<organism evidence="2 3">
    <name type="scientific">Ancylostoma caninum</name>
    <name type="common">Dog hookworm</name>
    <dbReference type="NCBI Taxonomy" id="29170"/>
    <lineage>
        <taxon>Eukaryota</taxon>
        <taxon>Metazoa</taxon>
        <taxon>Ecdysozoa</taxon>
        <taxon>Nematoda</taxon>
        <taxon>Chromadorea</taxon>
        <taxon>Rhabditida</taxon>
        <taxon>Rhabditina</taxon>
        <taxon>Rhabditomorpha</taxon>
        <taxon>Strongyloidea</taxon>
        <taxon>Ancylostomatidae</taxon>
        <taxon>Ancylostomatinae</taxon>
        <taxon>Ancylostoma</taxon>
    </lineage>
</organism>
<evidence type="ECO:0000313" key="2">
    <source>
        <dbReference type="EMBL" id="RCN36075.1"/>
    </source>
</evidence>
<protein>
    <recommendedName>
        <fullName evidence="4">Phlebovirus glycoprotein G2 fusion domain-containing protein</fullName>
    </recommendedName>
</protein>
<evidence type="ECO:0000256" key="1">
    <source>
        <dbReference type="SAM" id="SignalP"/>
    </source>
</evidence>
<feature type="signal peptide" evidence="1">
    <location>
        <begin position="1"/>
        <end position="16"/>
    </location>
</feature>
<accession>A0A368FZA5</accession>
<dbReference type="Proteomes" id="UP000252519">
    <property type="component" value="Unassembled WGS sequence"/>
</dbReference>
<name>A0A368FZA5_ANCCA</name>
<gene>
    <name evidence="2" type="ORF">ANCCAN_18049</name>
</gene>